<reference evidence="14" key="1">
    <citation type="submission" date="2020-10" db="EMBL/GenBank/DDBJ databases">
        <title>Ca. Dormibacterota MAGs.</title>
        <authorList>
            <person name="Montgomery K."/>
        </authorList>
    </citation>
    <scope>NUCLEOTIDE SEQUENCE [LARGE SCALE GENOMIC DNA]</scope>
    <source>
        <strain evidence="14">SC8812_S17_10</strain>
    </source>
</reference>
<dbReference type="PANTHER" id="PTHR23389">
    <property type="entry name" value="CHROMOSOME TRANSMISSION FIDELITY FACTOR 18"/>
    <property type="match status" value="1"/>
</dbReference>
<dbReference type="Proteomes" id="UP000612893">
    <property type="component" value="Unassembled WGS sequence"/>
</dbReference>
<evidence type="ECO:0000256" key="6">
    <source>
        <dbReference type="ARBA" id="ARBA00022833"/>
    </source>
</evidence>
<comment type="similarity">
    <text evidence="12">Belongs to the NAD-dependent DNA ligase family. LigA subfamily.</text>
</comment>
<keyword evidence="4 12" id="KW-0479">Metal-binding</keyword>
<evidence type="ECO:0000256" key="4">
    <source>
        <dbReference type="ARBA" id="ARBA00022723"/>
    </source>
</evidence>
<dbReference type="AlphaFoldDB" id="A0A934K8D4"/>
<dbReference type="InterPro" id="IPR004150">
    <property type="entry name" value="NAD_DNA_ligase_OB"/>
</dbReference>
<dbReference type="Gene3D" id="2.40.50.140">
    <property type="entry name" value="Nucleic acid-binding proteins"/>
    <property type="match status" value="1"/>
</dbReference>
<keyword evidence="9 12" id="KW-0234">DNA repair</keyword>
<name>A0A934K8D4_9BACT</name>
<dbReference type="PROSITE" id="PS50172">
    <property type="entry name" value="BRCT"/>
    <property type="match status" value="1"/>
</dbReference>
<keyword evidence="10 12" id="KW-0464">Manganese</keyword>
<feature type="binding site" evidence="12">
    <location>
        <position position="423"/>
    </location>
    <ligand>
        <name>Zn(2+)</name>
        <dbReference type="ChEBI" id="CHEBI:29105"/>
    </ligand>
</feature>
<dbReference type="InterPro" id="IPR036420">
    <property type="entry name" value="BRCT_dom_sf"/>
</dbReference>
<dbReference type="FunFam" id="3.30.470.30:FF:000001">
    <property type="entry name" value="DNA ligase"/>
    <property type="match status" value="1"/>
</dbReference>
<feature type="binding site" evidence="12">
    <location>
        <position position="287"/>
    </location>
    <ligand>
        <name>NAD(+)</name>
        <dbReference type="ChEBI" id="CHEBI:57540"/>
    </ligand>
</feature>
<feature type="binding site" evidence="12">
    <location>
        <position position="311"/>
    </location>
    <ligand>
        <name>NAD(+)</name>
        <dbReference type="ChEBI" id="CHEBI:57540"/>
    </ligand>
</feature>
<dbReference type="InterPro" id="IPR013839">
    <property type="entry name" value="DNAligase_adenylation"/>
</dbReference>
<evidence type="ECO:0000313" key="14">
    <source>
        <dbReference type="EMBL" id="MBJ7599132.1"/>
    </source>
</evidence>
<feature type="binding site" evidence="12">
    <location>
        <position position="418"/>
    </location>
    <ligand>
        <name>Zn(2+)</name>
        <dbReference type="ChEBI" id="CHEBI:29105"/>
    </ligand>
</feature>
<evidence type="ECO:0000256" key="2">
    <source>
        <dbReference type="ARBA" id="ARBA00022598"/>
    </source>
</evidence>
<dbReference type="Pfam" id="PF03119">
    <property type="entry name" value="DNA_ligase_ZBD"/>
    <property type="match status" value="1"/>
</dbReference>
<dbReference type="CDD" id="cd17748">
    <property type="entry name" value="BRCT_DNA_ligase_like"/>
    <property type="match status" value="1"/>
</dbReference>
<dbReference type="RefSeq" id="WP_338202563.1">
    <property type="nucleotide sequence ID" value="NZ_JAEKNR010000142.1"/>
</dbReference>
<dbReference type="GO" id="GO:0006260">
    <property type="term" value="P:DNA replication"/>
    <property type="evidence" value="ECO:0007669"/>
    <property type="project" value="UniProtKB-KW"/>
</dbReference>
<evidence type="ECO:0000256" key="11">
    <source>
        <dbReference type="ARBA" id="ARBA00034005"/>
    </source>
</evidence>
<dbReference type="GO" id="GO:0006281">
    <property type="term" value="P:DNA repair"/>
    <property type="evidence" value="ECO:0007669"/>
    <property type="project" value="UniProtKB-KW"/>
</dbReference>
<dbReference type="Pfam" id="PF12826">
    <property type="entry name" value="HHH_2"/>
    <property type="match status" value="1"/>
</dbReference>
<dbReference type="CDD" id="cd00114">
    <property type="entry name" value="LIGANc"/>
    <property type="match status" value="1"/>
</dbReference>
<dbReference type="SMART" id="SM00532">
    <property type="entry name" value="LIGANc"/>
    <property type="match status" value="1"/>
</dbReference>
<comment type="function">
    <text evidence="1 12">DNA ligase that catalyzes the formation of phosphodiester linkages between 5'-phosphoryl and 3'-hydroxyl groups in double-stranded DNA using NAD as a coenzyme and as the energy source for the reaction. It is essential for DNA replication and repair of damaged DNA.</text>
</comment>
<dbReference type="Gene3D" id="1.10.287.610">
    <property type="entry name" value="Helix hairpin bin"/>
    <property type="match status" value="1"/>
</dbReference>
<dbReference type="Pfam" id="PF00533">
    <property type="entry name" value="BRCT"/>
    <property type="match status" value="1"/>
</dbReference>
<accession>A0A934K8D4</accession>
<comment type="cofactor">
    <cofactor evidence="12">
        <name>Mg(2+)</name>
        <dbReference type="ChEBI" id="CHEBI:18420"/>
    </cofactor>
    <cofactor evidence="12">
        <name>Mn(2+)</name>
        <dbReference type="ChEBI" id="CHEBI:29035"/>
    </cofactor>
</comment>
<dbReference type="InterPro" id="IPR010994">
    <property type="entry name" value="RuvA_2-like"/>
</dbReference>
<dbReference type="EMBL" id="JAEKNR010000142">
    <property type="protein sequence ID" value="MBJ7599132.1"/>
    <property type="molecule type" value="Genomic_DNA"/>
</dbReference>
<organism evidence="14 15">
    <name type="scientific">Candidatus Nephthysia bennettiae</name>
    <dbReference type="NCBI Taxonomy" id="3127016"/>
    <lineage>
        <taxon>Bacteria</taxon>
        <taxon>Bacillati</taxon>
        <taxon>Candidatus Dormiibacterota</taxon>
        <taxon>Candidatus Dormibacteria</taxon>
        <taxon>Candidatus Dormibacterales</taxon>
        <taxon>Candidatus Dormibacteraceae</taxon>
        <taxon>Candidatus Nephthysia</taxon>
    </lineage>
</organism>
<protein>
    <recommendedName>
        <fullName evidence="12">DNA ligase</fullName>
        <ecNumber evidence="12">6.5.1.2</ecNumber>
    </recommendedName>
    <alternativeName>
        <fullName evidence="12">Polydeoxyribonucleotide synthase [NAD(+)]</fullName>
    </alternativeName>
</protein>
<dbReference type="InterPro" id="IPR012340">
    <property type="entry name" value="NA-bd_OB-fold"/>
</dbReference>
<dbReference type="SUPFAM" id="SSF47781">
    <property type="entry name" value="RuvA domain 2-like"/>
    <property type="match status" value="1"/>
</dbReference>
<proteinExistence type="inferred from homology"/>
<evidence type="ECO:0000256" key="5">
    <source>
        <dbReference type="ARBA" id="ARBA00022763"/>
    </source>
</evidence>
<keyword evidence="2 12" id="KW-0436">Ligase</keyword>
<evidence type="ECO:0000256" key="7">
    <source>
        <dbReference type="ARBA" id="ARBA00022842"/>
    </source>
</evidence>
<dbReference type="PIRSF" id="PIRSF001604">
    <property type="entry name" value="LigA"/>
    <property type="match status" value="1"/>
</dbReference>
<dbReference type="FunFam" id="1.10.287.610:FF:000002">
    <property type="entry name" value="DNA ligase"/>
    <property type="match status" value="1"/>
</dbReference>
<keyword evidence="15" id="KW-1185">Reference proteome</keyword>
<dbReference type="InterPro" id="IPR001357">
    <property type="entry name" value="BRCT_dom"/>
</dbReference>
<feature type="active site" description="N6-AMP-lysine intermediate" evidence="12">
    <location>
        <position position="114"/>
    </location>
</feature>
<evidence type="ECO:0000256" key="12">
    <source>
        <dbReference type="HAMAP-Rule" id="MF_01588"/>
    </source>
</evidence>
<dbReference type="HAMAP" id="MF_01588">
    <property type="entry name" value="DNA_ligase_A"/>
    <property type="match status" value="1"/>
</dbReference>
<dbReference type="PROSITE" id="PS01056">
    <property type="entry name" value="DNA_LIGASE_N2"/>
    <property type="match status" value="1"/>
</dbReference>
<feature type="binding site" evidence="12">
    <location>
        <position position="400"/>
    </location>
    <ligand>
        <name>Zn(2+)</name>
        <dbReference type="ChEBI" id="CHEBI:29105"/>
    </ligand>
</feature>
<dbReference type="PANTHER" id="PTHR23389:SF9">
    <property type="entry name" value="DNA LIGASE"/>
    <property type="match status" value="1"/>
</dbReference>
<dbReference type="Gene3D" id="3.40.50.10190">
    <property type="entry name" value="BRCT domain"/>
    <property type="match status" value="1"/>
</dbReference>
<evidence type="ECO:0000259" key="13">
    <source>
        <dbReference type="PROSITE" id="PS50172"/>
    </source>
</evidence>
<dbReference type="InterPro" id="IPR003583">
    <property type="entry name" value="Hlx-hairpin-Hlx_DNA-bd_motif"/>
</dbReference>
<dbReference type="Pfam" id="PF01653">
    <property type="entry name" value="DNA_ligase_aden"/>
    <property type="match status" value="1"/>
</dbReference>
<keyword evidence="3 12" id="KW-0235">DNA replication</keyword>
<dbReference type="InterPro" id="IPR041663">
    <property type="entry name" value="DisA/LigA_HHH"/>
</dbReference>
<feature type="binding site" evidence="12">
    <location>
        <begin position="33"/>
        <end position="37"/>
    </location>
    <ligand>
        <name>NAD(+)</name>
        <dbReference type="ChEBI" id="CHEBI:57540"/>
    </ligand>
</feature>
<feature type="binding site" evidence="12">
    <location>
        <position position="112"/>
    </location>
    <ligand>
        <name>NAD(+)</name>
        <dbReference type="ChEBI" id="CHEBI:57540"/>
    </ligand>
</feature>
<evidence type="ECO:0000313" key="15">
    <source>
        <dbReference type="Proteomes" id="UP000612893"/>
    </source>
</evidence>
<dbReference type="Pfam" id="PF03120">
    <property type="entry name" value="OB_DNA_ligase"/>
    <property type="match status" value="1"/>
</dbReference>
<evidence type="ECO:0000256" key="10">
    <source>
        <dbReference type="ARBA" id="ARBA00023211"/>
    </source>
</evidence>
<dbReference type="NCBIfam" id="TIGR00575">
    <property type="entry name" value="dnlj"/>
    <property type="match status" value="1"/>
</dbReference>
<comment type="caution">
    <text evidence="14">The sequence shown here is derived from an EMBL/GenBank/DDBJ whole genome shotgun (WGS) entry which is preliminary data.</text>
</comment>
<dbReference type="FunFam" id="1.10.150.20:FF:000007">
    <property type="entry name" value="DNA ligase"/>
    <property type="match status" value="1"/>
</dbReference>
<dbReference type="InterPro" id="IPR013840">
    <property type="entry name" value="DNAligase_N"/>
</dbReference>
<dbReference type="InterPro" id="IPR004149">
    <property type="entry name" value="Znf_DNAligase_C4"/>
</dbReference>
<dbReference type="EC" id="6.5.1.2" evidence="12"/>
<gene>
    <name evidence="12 14" type="primary">ligA</name>
    <name evidence="14" type="ORF">JF922_13775</name>
</gene>
<dbReference type="InterPro" id="IPR033136">
    <property type="entry name" value="DNA_ligase_CS"/>
</dbReference>
<keyword evidence="6 12" id="KW-0862">Zinc</keyword>
<dbReference type="SUPFAM" id="SSF50249">
    <property type="entry name" value="Nucleic acid-binding proteins"/>
    <property type="match status" value="1"/>
</dbReference>
<keyword evidence="5 12" id="KW-0227">DNA damage</keyword>
<feature type="binding site" evidence="12">
    <location>
        <begin position="82"/>
        <end position="83"/>
    </location>
    <ligand>
        <name>NAD(+)</name>
        <dbReference type="ChEBI" id="CHEBI:57540"/>
    </ligand>
</feature>
<feature type="binding site" evidence="12">
    <location>
        <position position="403"/>
    </location>
    <ligand>
        <name>Zn(2+)</name>
        <dbReference type="ChEBI" id="CHEBI:29105"/>
    </ligand>
</feature>
<keyword evidence="7 12" id="KW-0460">Magnesium</keyword>
<dbReference type="SMART" id="SM00292">
    <property type="entry name" value="BRCT"/>
    <property type="match status" value="1"/>
</dbReference>
<dbReference type="GO" id="GO:0003911">
    <property type="term" value="F:DNA ligase (NAD+) activity"/>
    <property type="evidence" value="ECO:0007669"/>
    <property type="project" value="UniProtKB-UniRule"/>
</dbReference>
<dbReference type="SUPFAM" id="SSF52113">
    <property type="entry name" value="BRCT domain"/>
    <property type="match status" value="1"/>
</dbReference>
<sequence length="660" mass="72915">MTVSVDQRLAELREQIRRHEYLYYVLDNPEVTDAQFDALFGELRQLEEEHPDLVTPDSPTQRVGGETSAQFAKVQHRSPMLSLQNAFDEEEIRAWDRRVRAVVGDQVVYVCELKIDGLAMSLTYSGVRLTRAATRGDGLVGEDVTANVRTIRSVPLKVEPMQGLPDTFEVRGEVYFPLAEFEKLNREMEAAGRQPFMNPRNAGAGSVRQLDPRVTASRNLQTFMYTLDPAGPARSQWDVLEGLQAMGFRVNPNRARFDSIEGVIEFHQRWQDRRHELDHDIDGVVVKVDRHDHQLELGFVARSPRWAIAFKYAAEQAETVVEDIVCYVGRTGVLTPVAHLRPVVVGGVTVRNATLHNEQMVNEKGVHVGATVTVQRAGDVIPEVVSVKNPQPGWRMPERCPVCGGEVVREEPYVAHRCINPFCAAQRLERLRHFAGRGAMDVDGLGYSTLQQLVDRELVKDPSDLYRLTLEQVLGLERFAQKSAENLHNRIQASRTPVLGRFLYALGIPQVGEATGTLLAAEFGRLERLRAAGEEELDAVEGIGPSMAGEIALFFRGPGGELVDRLLEAGVQPQEAAANAEGPLTGKSFVFTGTLERITRSEAEELVRSLGGKAAGSVSSKTDYVVAGEGAGSKLDKARRLKVAIVDEDAFLSLLGESAP</sequence>
<dbReference type="InterPro" id="IPR001679">
    <property type="entry name" value="DNA_ligase"/>
</dbReference>
<dbReference type="SMART" id="SM00278">
    <property type="entry name" value="HhH1"/>
    <property type="match status" value="4"/>
</dbReference>
<dbReference type="SUPFAM" id="SSF56091">
    <property type="entry name" value="DNA ligase/mRNA capping enzyme, catalytic domain"/>
    <property type="match status" value="1"/>
</dbReference>
<keyword evidence="8 12" id="KW-0520">NAD</keyword>
<dbReference type="Gene3D" id="3.30.470.30">
    <property type="entry name" value="DNA ligase/mRNA capping enzyme"/>
    <property type="match status" value="1"/>
</dbReference>
<feature type="domain" description="BRCT" evidence="13">
    <location>
        <begin position="579"/>
        <end position="660"/>
    </location>
</feature>
<dbReference type="Gene3D" id="1.10.150.20">
    <property type="entry name" value="5' to 3' exonuclease, C-terminal subdomain"/>
    <property type="match status" value="2"/>
</dbReference>
<feature type="binding site" evidence="12">
    <location>
        <position position="135"/>
    </location>
    <ligand>
        <name>NAD(+)</name>
        <dbReference type="ChEBI" id="CHEBI:57540"/>
    </ligand>
</feature>
<evidence type="ECO:0000256" key="8">
    <source>
        <dbReference type="ARBA" id="ARBA00023027"/>
    </source>
</evidence>
<feature type="binding site" evidence="12">
    <location>
        <position position="173"/>
    </location>
    <ligand>
        <name>NAD(+)</name>
        <dbReference type="ChEBI" id="CHEBI:57540"/>
    </ligand>
</feature>
<evidence type="ECO:0000256" key="1">
    <source>
        <dbReference type="ARBA" id="ARBA00004067"/>
    </source>
</evidence>
<dbReference type="Gene3D" id="6.20.10.30">
    <property type="match status" value="1"/>
</dbReference>
<comment type="catalytic activity">
    <reaction evidence="11 12">
        <text>NAD(+) + (deoxyribonucleotide)n-3'-hydroxyl + 5'-phospho-(deoxyribonucleotide)m = (deoxyribonucleotide)n+m + AMP + beta-nicotinamide D-nucleotide.</text>
        <dbReference type="EC" id="6.5.1.2"/>
    </reaction>
</comment>
<evidence type="ECO:0000256" key="9">
    <source>
        <dbReference type="ARBA" id="ARBA00023204"/>
    </source>
</evidence>
<dbReference type="NCBIfam" id="NF005932">
    <property type="entry name" value="PRK07956.1"/>
    <property type="match status" value="1"/>
</dbReference>
<dbReference type="GO" id="GO:0046872">
    <property type="term" value="F:metal ion binding"/>
    <property type="evidence" value="ECO:0007669"/>
    <property type="project" value="UniProtKB-KW"/>
</dbReference>
<evidence type="ECO:0000256" key="3">
    <source>
        <dbReference type="ARBA" id="ARBA00022705"/>
    </source>
</evidence>